<comment type="caution">
    <text evidence="2">The sequence shown here is derived from an EMBL/GenBank/DDBJ whole genome shotgun (WGS) entry which is preliminary data.</text>
</comment>
<accession>A0A077LXM3</accession>
<dbReference type="STRING" id="1194083.BN12_3140001"/>
<keyword evidence="3" id="KW-1185">Reference proteome</keyword>
<dbReference type="AlphaFoldDB" id="A0A077LXM3"/>
<sequence length="337" mass="35542">MEAAHLLGDRDTAADLGRMLRPYAALPFSPSLAVTCFGPVHHALGVAALTTGDLDAAVLELGSAVARSLALGHLPAAALAGHRLAQALRSRGRPADVSMARDVAAESAARAERIGMALPDPREPVAGRGRQPASAAGPICASGPDRAGVGIVRCGRRWSVTTPVAEAEVDDCVGLRYLAVLVSRPGTEVSALELASATDPAGWADRYSDTPHEVVDRRTLTLYRHRLAELDEQIAEHEAAGDDRAQQCRTEREWIRAELRRVVGVGGRPRCFVTDAERARVSVTKAIARALARIALVDAAVADHLRARVRTGVRCTFTESGVTAVPPVSPAPALWAG</sequence>
<dbReference type="Proteomes" id="UP000035721">
    <property type="component" value="Unassembled WGS sequence"/>
</dbReference>
<proteinExistence type="predicted"/>
<evidence type="ECO:0000313" key="3">
    <source>
        <dbReference type="Proteomes" id="UP000035721"/>
    </source>
</evidence>
<reference evidence="2 3" key="1">
    <citation type="journal article" date="2013" name="ISME J.">
        <title>A metabolic model for members of the genus Tetrasphaera involved in enhanced biological phosphorus removal.</title>
        <authorList>
            <person name="Kristiansen R."/>
            <person name="Nguyen H.T.T."/>
            <person name="Saunders A.M."/>
            <person name="Nielsen J.L."/>
            <person name="Wimmer R."/>
            <person name="Le V.Q."/>
            <person name="McIlroy S.J."/>
            <person name="Petrovski S."/>
            <person name="Seviour R.J."/>
            <person name="Calteau A."/>
            <person name="Nielsen K.L."/>
            <person name="Nielsen P.H."/>
        </authorList>
    </citation>
    <scope>NUCLEOTIDE SEQUENCE [LARGE SCALE GENOMIC DNA]</scope>
    <source>
        <strain evidence="2 3">T1-X7</strain>
    </source>
</reference>
<evidence type="ECO:0000313" key="2">
    <source>
        <dbReference type="EMBL" id="CCH78648.1"/>
    </source>
</evidence>
<organism evidence="2 3">
    <name type="scientific">Nostocoides japonicum T1-X7</name>
    <dbReference type="NCBI Taxonomy" id="1194083"/>
    <lineage>
        <taxon>Bacteria</taxon>
        <taxon>Bacillati</taxon>
        <taxon>Actinomycetota</taxon>
        <taxon>Actinomycetes</taxon>
        <taxon>Micrococcales</taxon>
        <taxon>Intrasporangiaceae</taxon>
        <taxon>Nostocoides</taxon>
    </lineage>
</organism>
<name>A0A077LXM3_9MICO</name>
<protein>
    <submittedName>
        <fullName evidence="2">LuxR family transcriptional regulator</fullName>
    </submittedName>
</protein>
<feature type="region of interest" description="Disordered" evidence="1">
    <location>
        <begin position="119"/>
        <end position="139"/>
    </location>
</feature>
<dbReference type="EMBL" id="CAJB01000240">
    <property type="protein sequence ID" value="CCH78648.1"/>
    <property type="molecule type" value="Genomic_DNA"/>
</dbReference>
<gene>
    <name evidence="2" type="ORF">BN12_3140001</name>
</gene>
<evidence type="ECO:0000256" key="1">
    <source>
        <dbReference type="SAM" id="MobiDB-lite"/>
    </source>
</evidence>